<dbReference type="EMBL" id="BAAAOH010000001">
    <property type="protein sequence ID" value="GAA1994923.1"/>
    <property type="molecule type" value="Genomic_DNA"/>
</dbReference>
<feature type="transmembrane region" description="Helical" evidence="1">
    <location>
        <begin position="88"/>
        <end position="112"/>
    </location>
</feature>
<evidence type="ECO:0008006" key="4">
    <source>
        <dbReference type="Google" id="ProtNLM"/>
    </source>
</evidence>
<dbReference type="Proteomes" id="UP001500326">
    <property type="component" value="Unassembled WGS sequence"/>
</dbReference>
<keyword evidence="1" id="KW-0812">Transmembrane</keyword>
<gene>
    <name evidence="2" type="ORF">GCM10009777_33580</name>
</gene>
<evidence type="ECO:0000313" key="3">
    <source>
        <dbReference type="Proteomes" id="UP001500326"/>
    </source>
</evidence>
<sequence length="114" mass="11623">MADCDVRARSAIVRDNEVVAVPELAPRRTIGGVIAVWVAAAVIGVAIGIFVAADARAAWLGVGLGVCLILAFAVQLRTGRSQGFTQRVAASILGALIVMGIISLGFGLATIVPV</sequence>
<feature type="transmembrane region" description="Helical" evidence="1">
    <location>
        <begin position="57"/>
        <end position="76"/>
    </location>
</feature>
<name>A0ABN2SYP5_9MICO</name>
<feature type="transmembrane region" description="Helical" evidence="1">
    <location>
        <begin position="30"/>
        <end position="51"/>
    </location>
</feature>
<evidence type="ECO:0000313" key="2">
    <source>
        <dbReference type="EMBL" id="GAA1994923.1"/>
    </source>
</evidence>
<protein>
    <recommendedName>
        <fullName evidence="4">DUF3017 domain-containing protein</fullName>
    </recommendedName>
</protein>
<keyword evidence="1" id="KW-0472">Membrane</keyword>
<proteinExistence type="predicted"/>
<comment type="caution">
    <text evidence="2">The sequence shown here is derived from an EMBL/GenBank/DDBJ whole genome shotgun (WGS) entry which is preliminary data.</text>
</comment>
<evidence type="ECO:0000256" key="1">
    <source>
        <dbReference type="SAM" id="Phobius"/>
    </source>
</evidence>
<accession>A0ABN2SYP5</accession>
<keyword evidence="1" id="KW-1133">Transmembrane helix</keyword>
<organism evidence="2 3">
    <name type="scientific">Microbacterium pumilum</name>
    <dbReference type="NCBI Taxonomy" id="344165"/>
    <lineage>
        <taxon>Bacteria</taxon>
        <taxon>Bacillati</taxon>
        <taxon>Actinomycetota</taxon>
        <taxon>Actinomycetes</taxon>
        <taxon>Micrococcales</taxon>
        <taxon>Microbacteriaceae</taxon>
        <taxon>Microbacterium</taxon>
    </lineage>
</organism>
<reference evidence="2 3" key="1">
    <citation type="journal article" date="2019" name="Int. J. Syst. Evol. Microbiol.">
        <title>The Global Catalogue of Microorganisms (GCM) 10K type strain sequencing project: providing services to taxonomists for standard genome sequencing and annotation.</title>
        <authorList>
            <consortium name="The Broad Institute Genomics Platform"/>
            <consortium name="The Broad Institute Genome Sequencing Center for Infectious Disease"/>
            <person name="Wu L."/>
            <person name="Ma J."/>
        </authorList>
    </citation>
    <scope>NUCLEOTIDE SEQUENCE [LARGE SCALE GENOMIC DNA]</scope>
    <source>
        <strain evidence="2 3">JCM 14902</strain>
    </source>
</reference>
<keyword evidence="3" id="KW-1185">Reference proteome</keyword>